<dbReference type="AlphaFoldDB" id="A0A1I4WI92"/>
<dbReference type="STRING" id="578942.SAMN05216289_10547"/>
<dbReference type="RefSeq" id="WP_092405696.1">
    <property type="nucleotide sequence ID" value="NZ_FOVF01000005.1"/>
</dbReference>
<dbReference type="Pfam" id="PF06210">
    <property type="entry name" value="DUF1003"/>
    <property type="match status" value="1"/>
</dbReference>
<evidence type="ECO:0000313" key="2">
    <source>
        <dbReference type="EMBL" id="SFN13398.1"/>
    </source>
</evidence>
<keyword evidence="1" id="KW-0812">Transmembrane</keyword>
<protein>
    <submittedName>
        <fullName evidence="2">Uncharacterized membrane protein</fullName>
    </submittedName>
</protein>
<evidence type="ECO:0000256" key="1">
    <source>
        <dbReference type="SAM" id="Phobius"/>
    </source>
</evidence>
<sequence length="208" mass="23542">MNKPHTGRSFSAARVDPRQTAHKLLRAEIERLPADERAVIERFIARRSVSRNMVREFEASLSFGERLSDRVAAVGGTWTFIIVFLVVLVAWMALNSYLLVGKSFDPYPYILLNLCLSCVAAIQAPIIMMSQNRASAADRMHAQHDYEVNVKSELEIMQVHEKLDEMRERDWAALVDAQNRQIELLQQLLERITGIGPSSAHESGEDPP</sequence>
<proteinExistence type="predicted"/>
<dbReference type="PANTHER" id="PTHR41386">
    <property type="entry name" value="INTEGRAL MEMBRANE PROTEIN-RELATED"/>
    <property type="match status" value="1"/>
</dbReference>
<organism evidence="2 3">
    <name type="scientific">Dokdonella immobilis</name>
    <dbReference type="NCBI Taxonomy" id="578942"/>
    <lineage>
        <taxon>Bacteria</taxon>
        <taxon>Pseudomonadati</taxon>
        <taxon>Pseudomonadota</taxon>
        <taxon>Gammaproteobacteria</taxon>
        <taxon>Lysobacterales</taxon>
        <taxon>Rhodanobacteraceae</taxon>
        <taxon>Dokdonella</taxon>
    </lineage>
</organism>
<dbReference type="EMBL" id="FOVF01000005">
    <property type="protein sequence ID" value="SFN13398.1"/>
    <property type="molecule type" value="Genomic_DNA"/>
</dbReference>
<keyword evidence="3" id="KW-1185">Reference proteome</keyword>
<keyword evidence="1" id="KW-1133">Transmembrane helix</keyword>
<name>A0A1I4WI92_9GAMM</name>
<feature type="transmembrane region" description="Helical" evidence="1">
    <location>
        <begin position="71"/>
        <end position="94"/>
    </location>
</feature>
<dbReference type="Proteomes" id="UP000198575">
    <property type="component" value="Unassembled WGS sequence"/>
</dbReference>
<dbReference type="OrthoDB" id="9795736at2"/>
<gene>
    <name evidence="2" type="ORF">SAMN05216289_10547</name>
</gene>
<accession>A0A1I4WI92</accession>
<keyword evidence="1" id="KW-0472">Membrane</keyword>
<reference evidence="2 3" key="1">
    <citation type="submission" date="2016-10" db="EMBL/GenBank/DDBJ databases">
        <authorList>
            <person name="de Groot N.N."/>
        </authorList>
    </citation>
    <scope>NUCLEOTIDE SEQUENCE [LARGE SCALE GENOMIC DNA]</scope>
    <source>
        <strain evidence="2 3">CGMCC 1.7659</strain>
    </source>
</reference>
<dbReference type="PANTHER" id="PTHR41386:SF1">
    <property type="entry name" value="MEMBRANE PROTEIN"/>
    <property type="match status" value="1"/>
</dbReference>
<evidence type="ECO:0000313" key="3">
    <source>
        <dbReference type="Proteomes" id="UP000198575"/>
    </source>
</evidence>
<dbReference type="InterPro" id="IPR010406">
    <property type="entry name" value="DUF1003"/>
</dbReference>
<feature type="transmembrane region" description="Helical" evidence="1">
    <location>
        <begin position="106"/>
        <end position="130"/>
    </location>
</feature>